<dbReference type="Proteomes" id="UP001433508">
    <property type="component" value="Unassembled WGS sequence"/>
</dbReference>
<gene>
    <name evidence="1" type="ORF">V1525DRAFT_358931</name>
</gene>
<reference evidence="2" key="1">
    <citation type="journal article" date="2024" name="Front. Bioeng. Biotechnol.">
        <title>Genome-scale model development and genomic sequencing of the oleaginous clade Lipomyces.</title>
        <authorList>
            <person name="Czajka J.J."/>
            <person name="Han Y."/>
            <person name="Kim J."/>
            <person name="Mondo S.J."/>
            <person name="Hofstad B.A."/>
            <person name="Robles A."/>
            <person name="Haridas S."/>
            <person name="Riley R."/>
            <person name="LaButti K."/>
            <person name="Pangilinan J."/>
            <person name="Andreopoulos W."/>
            <person name="Lipzen A."/>
            <person name="Yan J."/>
            <person name="Wang M."/>
            <person name="Ng V."/>
            <person name="Grigoriev I.V."/>
            <person name="Spatafora J.W."/>
            <person name="Magnuson J.K."/>
            <person name="Baker S.E."/>
            <person name="Pomraning K.R."/>
        </authorList>
    </citation>
    <scope>NUCLEOTIDE SEQUENCE [LARGE SCALE GENOMIC DNA]</scope>
    <source>
        <strain evidence="2">CBS 7786</strain>
    </source>
</reference>
<evidence type="ECO:0000313" key="1">
    <source>
        <dbReference type="EMBL" id="KAK9238184.1"/>
    </source>
</evidence>
<comment type="caution">
    <text evidence="1">The sequence shown here is derived from an EMBL/GenBank/DDBJ whole genome shotgun (WGS) entry which is preliminary data.</text>
</comment>
<keyword evidence="2" id="KW-1185">Reference proteome</keyword>
<name>A0ACC3T420_LIPKO</name>
<sequence>MFRSLLCTSGKVRLLCRMYPETQPFRWKQYRLRRRLHIPSHERSSTHESKLQWRKIIEEASSRSRKGGKRPKERVVLKTTAGKTVAALSLAGATGAGSYFYYFYSELEDMFNHAVIVSERSTRIGVAAAKCFDDYRIVLGKKFDTEEERQSALSDCHKRCAERTYAVLEANAGIYIKMGQHLSVLTYLLPPEWTTTFIPFQDQCPTSSIESVRELFLKDMGVELEDIFSEFDPVPLGTASLAQVHKARLRETGEQVAVKIQHPSLAEFIPLDLKLTNLVFTAIDRFFPEYPMMWLYHELDSSIFVELDFTKEAQYAMETQAYFRDKKSRTALRIPTVKWAKPRILVMEYLTGARPDDIEFLDAHNISRNEVSICLSHIFNTMIFTPGVRVHCDPHAGNIAIRPLSKNERGPWYNRGHNFEIVLYDHGLYRDVPLDLRRSYSKFWLSVIDSDEAGMRKYAKEFAGISDDQFPLFASAITGRDFQAAKSSIMTRRSKDETKKIAEALQGDLMPNLIQLLSGVPPIVLLILKTNDLTRSLDECLKTTLGPERTFLIMANYCARTVYAEEREKLRQKTIFNPKRIIGELEAFWRYFRRQSKVKAIDVALWFASTIHR</sequence>
<proteinExistence type="predicted"/>
<accession>A0ACC3T420</accession>
<dbReference type="EMBL" id="MU971359">
    <property type="protein sequence ID" value="KAK9238184.1"/>
    <property type="molecule type" value="Genomic_DNA"/>
</dbReference>
<protein>
    <submittedName>
        <fullName evidence="1">ABC1 family-domain-containing protein</fullName>
    </submittedName>
</protein>
<evidence type="ECO:0000313" key="2">
    <source>
        <dbReference type="Proteomes" id="UP001433508"/>
    </source>
</evidence>
<organism evidence="1 2">
    <name type="scientific">Lipomyces kononenkoae</name>
    <name type="common">Yeast</name>
    <dbReference type="NCBI Taxonomy" id="34357"/>
    <lineage>
        <taxon>Eukaryota</taxon>
        <taxon>Fungi</taxon>
        <taxon>Dikarya</taxon>
        <taxon>Ascomycota</taxon>
        <taxon>Saccharomycotina</taxon>
        <taxon>Lipomycetes</taxon>
        <taxon>Lipomycetales</taxon>
        <taxon>Lipomycetaceae</taxon>
        <taxon>Lipomyces</taxon>
    </lineage>
</organism>